<evidence type="ECO:0000313" key="5">
    <source>
        <dbReference type="Proteomes" id="UP000676951"/>
    </source>
</evidence>
<protein>
    <submittedName>
        <fullName evidence="4">Fic family protein</fullName>
    </submittedName>
</protein>
<name>A0A975NZ76_9BRAD</name>
<dbReference type="Proteomes" id="UP000676951">
    <property type="component" value="Chromosome"/>
</dbReference>
<feature type="binding site" evidence="2">
    <location>
        <begin position="135"/>
        <end position="142"/>
    </location>
    <ligand>
        <name>ATP</name>
        <dbReference type="ChEBI" id="CHEBI:30616"/>
    </ligand>
</feature>
<keyword evidence="5" id="KW-1185">Reference proteome</keyword>
<evidence type="ECO:0000256" key="2">
    <source>
        <dbReference type="PIRSR" id="PIRSR640198-2"/>
    </source>
</evidence>
<dbReference type="InterPro" id="IPR003812">
    <property type="entry name" value="Fido"/>
</dbReference>
<gene>
    <name evidence="4" type="ORF">KMZ93_00070</name>
</gene>
<feature type="active site" evidence="1">
    <location>
        <position position="131"/>
    </location>
</feature>
<dbReference type="PANTHER" id="PTHR13504:SF38">
    <property type="entry name" value="FIDO DOMAIN-CONTAINING PROTEIN"/>
    <property type="match status" value="1"/>
</dbReference>
<dbReference type="InterPro" id="IPR040198">
    <property type="entry name" value="Fido_containing"/>
</dbReference>
<feature type="domain" description="Fido" evidence="3">
    <location>
        <begin position="53"/>
        <end position="201"/>
    </location>
</feature>
<reference evidence="4 5" key="1">
    <citation type="submission" date="2021-06" db="EMBL/GenBank/DDBJ databases">
        <title>Bradyrhizobium sp. S2-11-4 Genome sequencing.</title>
        <authorList>
            <person name="Jin L."/>
        </authorList>
    </citation>
    <scope>NUCLEOTIDE SEQUENCE [LARGE SCALE GENOMIC DNA]</scope>
    <source>
        <strain evidence="4 5">S2-11-4</strain>
    </source>
</reference>
<dbReference type="GO" id="GO:0005524">
    <property type="term" value="F:ATP binding"/>
    <property type="evidence" value="ECO:0007669"/>
    <property type="project" value="UniProtKB-KW"/>
</dbReference>
<sequence length="227" mass="25001">MAQDRHSVAETAPLLQDPDEIARREAENGILQFDLALDIIRSFIKEPERPFRLRSSMILNLHRAALDGLHALAGTWRNTPVKIHGSVHQPPEAPFVSEEIEHLCEYVNDNWSSSSAVQLAAYVLWKLNWIHPFADGNGRTARAVAYVVLSVKLDSLLPGAPTIPEQIAGNKQPYYDALEAADKQLVAGKIDVSELEKMLAAMVSTQLLSAAKEASGEINKPDGQILH</sequence>
<dbReference type="InterPro" id="IPR036597">
    <property type="entry name" value="Fido-like_dom_sf"/>
</dbReference>
<dbReference type="PANTHER" id="PTHR13504">
    <property type="entry name" value="FIDO DOMAIN-CONTAINING PROTEIN DDB_G0283145"/>
    <property type="match status" value="1"/>
</dbReference>
<accession>A0A975NZ76</accession>
<keyword evidence="2" id="KW-0067">ATP-binding</keyword>
<proteinExistence type="predicted"/>
<dbReference type="SUPFAM" id="SSF140931">
    <property type="entry name" value="Fic-like"/>
    <property type="match status" value="1"/>
</dbReference>
<dbReference type="RefSeq" id="WP_215604146.1">
    <property type="nucleotide sequence ID" value="NZ_CP076136.1"/>
</dbReference>
<dbReference type="AlphaFoldDB" id="A0A975NZ76"/>
<keyword evidence="2" id="KW-0547">Nucleotide-binding</keyword>
<dbReference type="EMBL" id="CP076136">
    <property type="protein sequence ID" value="QWG23391.1"/>
    <property type="molecule type" value="Genomic_DNA"/>
</dbReference>
<evidence type="ECO:0000256" key="1">
    <source>
        <dbReference type="PIRSR" id="PIRSR640198-1"/>
    </source>
</evidence>
<dbReference type="PROSITE" id="PS51459">
    <property type="entry name" value="FIDO"/>
    <property type="match status" value="1"/>
</dbReference>
<feature type="binding site" evidence="2">
    <location>
        <begin position="174"/>
        <end position="175"/>
    </location>
    <ligand>
        <name>ATP</name>
        <dbReference type="ChEBI" id="CHEBI:30616"/>
    </ligand>
</feature>
<evidence type="ECO:0000313" key="4">
    <source>
        <dbReference type="EMBL" id="QWG23391.1"/>
    </source>
</evidence>
<organism evidence="4 5">
    <name type="scientific">Bradyrhizobium sediminis</name>
    <dbReference type="NCBI Taxonomy" id="2840469"/>
    <lineage>
        <taxon>Bacteria</taxon>
        <taxon>Pseudomonadati</taxon>
        <taxon>Pseudomonadota</taxon>
        <taxon>Alphaproteobacteria</taxon>
        <taxon>Hyphomicrobiales</taxon>
        <taxon>Nitrobacteraceae</taxon>
        <taxon>Bradyrhizobium</taxon>
    </lineage>
</organism>
<evidence type="ECO:0000259" key="3">
    <source>
        <dbReference type="PROSITE" id="PS51459"/>
    </source>
</evidence>
<dbReference type="Gene3D" id="1.10.3290.10">
    <property type="entry name" value="Fido-like domain"/>
    <property type="match status" value="1"/>
</dbReference>
<dbReference type="Pfam" id="PF02661">
    <property type="entry name" value="Fic"/>
    <property type="match status" value="1"/>
</dbReference>